<name>A0A917LYJ1_9MICC</name>
<dbReference type="AlphaFoldDB" id="A0A917LYJ1"/>
<feature type="region of interest" description="Disordered" evidence="1">
    <location>
        <begin position="101"/>
        <end position="137"/>
    </location>
</feature>
<feature type="signal peptide" evidence="2">
    <location>
        <begin position="1"/>
        <end position="28"/>
    </location>
</feature>
<dbReference type="InterPro" id="IPR001119">
    <property type="entry name" value="SLH_dom"/>
</dbReference>
<dbReference type="Pfam" id="PF00188">
    <property type="entry name" value="CAP"/>
    <property type="match status" value="1"/>
</dbReference>
<comment type="caution">
    <text evidence="4">The sequence shown here is derived from an EMBL/GenBank/DDBJ whole genome shotgun (WGS) entry which is preliminary data.</text>
</comment>
<feature type="domain" description="SLH" evidence="3">
    <location>
        <begin position="231"/>
        <end position="294"/>
    </location>
</feature>
<dbReference type="Proteomes" id="UP000638848">
    <property type="component" value="Unassembled WGS sequence"/>
</dbReference>
<keyword evidence="2" id="KW-0732">Signal</keyword>
<dbReference type="Gene3D" id="3.40.33.10">
    <property type="entry name" value="CAP"/>
    <property type="match status" value="1"/>
</dbReference>
<reference evidence="4" key="2">
    <citation type="submission" date="2020-09" db="EMBL/GenBank/DDBJ databases">
        <authorList>
            <person name="Sun Q."/>
            <person name="Zhou Y."/>
        </authorList>
    </citation>
    <scope>NUCLEOTIDE SEQUENCE</scope>
    <source>
        <strain evidence="4">CGMCC 1.12187</strain>
    </source>
</reference>
<reference evidence="4" key="1">
    <citation type="journal article" date="2014" name="Int. J. Syst. Evol. Microbiol.">
        <title>Complete genome sequence of Corynebacterium casei LMG S-19264T (=DSM 44701T), isolated from a smear-ripened cheese.</title>
        <authorList>
            <consortium name="US DOE Joint Genome Institute (JGI-PGF)"/>
            <person name="Walter F."/>
            <person name="Albersmeier A."/>
            <person name="Kalinowski J."/>
            <person name="Ruckert C."/>
        </authorList>
    </citation>
    <scope>NUCLEOTIDE SEQUENCE</scope>
    <source>
        <strain evidence="4">CGMCC 1.12187</strain>
    </source>
</reference>
<sequence length="422" mass="45999">MRTSISRALVAAPTAAVITFGGFTGAFATEAPVAAESPVGAVAAQTTPGTDVTAEAARNNYSTAWMWEIRTAFEEVNRRREAAGLAPVVYNVHLSRAAQASANRSGDTADFLPGGSEEPTAPADTPRGMPSGGTYLGQTSITMHTYSHYLDDENHDARETYTGYPDDFEQKVLDPRVTHVGIGGIYVDIQSEDLEVNHLVLDLWQYPESARVLGSHQDPWSADPGSFLPPAASPFADVATDQQFYKEMSWLADRGISTGWDDGTYRALQPINRDAMAAFLYRLAGEPEYTAPAVSPFADVATDQQFYKEMAWLSDQGISTGWTEVDGTRTYRALQPINRDAMAAFLYRLAGEPEYAPTAPSPFADVAANQRFATEMAWLAEQGISTGWTDRTGAHTYRPLQPINRDAMAAFTYRYAATTSPR</sequence>
<dbReference type="Pfam" id="PF00395">
    <property type="entry name" value="SLH"/>
    <property type="match status" value="2"/>
</dbReference>
<feature type="domain" description="SLH" evidence="3">
    <location>
        <begin position="297"/>
        <end position="360"/>
    </location>
</feature>
<evidence type="ECO:0000256" key="1">
    <source>
        <dbReference type="SAM" id="MobiDB-lite"/>
    </source>
</evidence>
<accession>A0A917LYJ1</accession>
<evidence type="ECO:0000313" key="4">
    <source>
        <dbReference type="EMBL" id="GGG64202.1"/>
    </source>
</evidence>
<dbReference type="InterPro" id="IPR014044">
    <property type="entry name" value="CAP_dom"/>
</dbReference>
<proteinExistence type="predicted"/>
<protein>
    <recommendedName>
        <fullName evidence="3">SLH domain-containing protein</fullName>
    </recommendedName>
</protein>
<keyword evidence="5" id="KW-1185">Reference proteome</keyword>
<feature type="chain" id="PRO_5036973171" description="SLH domain-containing protein" evidence="2">
    <location>
        <begin position="29"/>
        <end position="422"/>
    </location>
</feature>
<evidence type="ECO:0000313" key="5">
    <source>
        <dbReference type="Proteomes" id="UP000638848"/>
    </source>
</evidence>
<feature type="domain" description="SLH" evidence="3">
    <location>
        <begin position="363"/>
        <end position="422"/>
    </location>
</feature>
<dbReference type="InterPro" id="IPR035940">
    <property type="entry name" value="CAP_sf"/>
</dbReference>
<dbReference type="PROSITE" id="PS51272">
    <property type="entry name" value="SLH"/>
    <property type="match status" value="3"/>
</dbReference>
<dbReference type="EMBL" id="BMEQ01000018">
    <property type="protein sequence ID" value="GGG64202.1"/>
    <property type="molecule type" value="Genomic_DNA"/>
</dbReference>
<gene>
    <name evidence="4" type="ORF">GCM10011374_29710</name>
</gene>
<evidence type="ECO:0000256" key="2">
    <source>
        <dbReference type="SAM" id="SignalP"/>
    </source>
</evidence>
<evidence type="ECO:0000259" key="3">
    <source>
        <dbReference type="PROSITE" id="PS51272"/>
    </source>
</evidence>
<organism evidence="4 5">
    <name type="scientific">Kocuria dechangensis</name>
    <dbReference type="NCBI Taxonomy" id="1176249"/>
    <lineage>
        <taxon>Bacteria</taxon>
        <taxon>Bacillati</taxon>
        <taxon>Actinomycetota</taxon>
        <taxon>Actinomycetes</taxon>
        <taxon>Micrococcales</taxon>
        <taxon>Micrococcaceae</taxon>
        <taxon>Kocuria</taxon>
    </lineage>
</organism>